<comment type="similarity">
    <text evidence="2 12">Belongs to the amiloride-sensitive sodium channel (TC 1.A.6) family.</text>
</comment>
<dbReference type="InterPro" id="IPR001873">
    <property type="entry name" value="ENaC"/>
</dbReference>
<evidence type="ECO:0000256" key="8">
    <source>
        <dbReference type="ARBA" id="ARBA00023065"/>
    </source>
</evidence>
<dbReference type="EMBL" id="BGZK01002410">
    <property type="protein sequence ID" value="GBP93728.1"/>
    <property type="molecule type" value="Genomic_DNA"/>
</dbReference>
<evidence type="ECO:0000256" key="11">
    <source>
        <dbReference type="ARBA" id="ARBA00023303"/>
    </source>
</evidence>
<comment type="subcellular location">
    <subcellularLocation>
        <location evidence="1">Membrane</location>
        <topology evidence="1">Multi-pass membrane protein</topology>
    </subcellularLocation>
</comment>
<evidence type="ECO:0000256" key="6">
    <source>
        <dbReference type="ARBA" id="ARBA00022989"/>
    </source>
</evidence>
<dbReference type="OrthoDB" id="5874059at2759"/>
<evidence type="ECO:0000256" key="5">
    <source>
        <dbReference type="ARBA" id="ARBA00022692"/>
    </source>
</evidence>
<keyword evidence="4 12" id="KW-0894">Sodium channel</keyword>
<dbReference type="GO" id="GO:0005272">
    <property type="term" value="F:sodium channel activity"/>
    <property type="evidence" value="ECO:0007669"/>
    <property type="project" value="UniProtKB-KW"/>
</dbReference>
<comment type="caution">
    <text evidence="13">The sequence shown here is derived from an EMBL/GenBank/DDBJ whole genome shotgun (WGS) entry which is preliminary data.</text>
</comment>
<keyword evidence="7" id="KW-0915">Sodium</keyword>
<dbReference type="Proteomes" id="UP000299102">
    <property type="component" value="Unassembled WGS sequence"/>
</dbReference>
<evidence type="ECO:0000256" key="4">
    <source>
        <dbReference type="ARBA" id="ARBA00022461"/>
    </source>
</evidence>
<evidence type="ECO:0000256" key="10">
    <source>
        <dbReference type="ARBA" id="ARBA00023201"/>
    </source>
</evidence>
<dbReference type="Pfam" id="PF00858">
    <property type="entry name" value="ASC"/>
    <property type="match status" value="1"/>
</dbReference>
<accession>A0A4C2A159</accession>
<evidence type="ECO:0000313" key="13">
    <source>
        <dbReference type="EMBL" id="GBP93728.1"/>
    </source>
</evidence>
<reference evidence="13 14" key="1">
    <citation type="journal article" date="2019" name="Commun. Biol.">
        <title>The bagworm genome reveals a unique fibroin gene that provides high tensile strength.</title>
        <authorList>
            <person name="Kono N."/>
            <person name="Nakamura H."/>
            <person name="Ohtoshi R."/>
            <person name="Tomita M."/>
            <person name="Numata K."/>
            <person name="Arakawa K."/>
        </authorList>
    </citation>
    <scope>NUCLEOTIDE SEQUENCE [LARGE SCALE GENOMIC DNA]</scope>
</reference>
<keyword evidence="5 12" id="KW-0812">Transmembrane</keyword>
<keyword evidence="9" id="KW-0472">Membrane</keyword>
<evidence type="ECO:0000256" key="1">
    <source>
        <dbReference type="ARBA" id="ARBA00004141"/>
    </source>
</evidence>
<protein>
    <submittedName>
        <fullName evidence="13">Uncharacterized protein</fullName>
    </submittedName>
</protein>
<keyword evidence="3 12" id="KW-0813">Transport</keyword>
<keyword evidence="6" id="KW-1133">Transmembrane helix</keyword>
<evidence type="ECO:0000313" key="14">
    <source>
        <dbReference type="Proteomes" id="UP000299102"/>
    </source>
</evidence>
<keyword evidence="11 12" id="KW-0407">Ion channel</keyword>
<keyword evidence="8 12" id="KW-0406">Ion transport</keyword>
<name>A0A4C2A159_EUMVA</name>
<proteinExistence type="inferred from homology"/>
<evidence type="ECO:0000256" key="3">
    <source>
        <dbReference type="ARBA" id="ARBA00022448"/>
    </source>
</evidence>
<evidence type="ECO:0000256" key="12">
    <source>
        <dbReference type="RuleBase" id="RU000679"/>
    </source>
</evidence>
<sequence>MDVLIPAKVYTLDEEEIPAVTTLQSSMFTVDNDARYRRHISVRNIDNDPLAVHTAPKQRACRFLWENEGGAYPHYSYSACTILCRKRAQLDICGLPRPLYARRK</sequence>
<evidence type="ECO:0000256" key="2">
    <source>
        <dbReference type="ARBA" id="ARBA00007193"/>
    </source>
</evidence>
<dbReference type="GO" id="GO:0016020">
    <property type="term" value="C:membrane"/>
    <property type="evidence" value="ECO:0007669"/>
    <property type="project" value="UniProtKB-SubCell"/>
</dbReference>
<keyword evidence="10 12" id="KW-0739">Sodium transport</keyword>
<gene>
    <name evidence="13" type="ORF">EVAR_84679_1</name>
</gene>
<evidence type="ECO:0000256" key="7">
    <source>
        <dbReference type="ARBA" id="ARBA00023053"/>
    </source>
</evidence>
<evidence type="ECO:0000256" key="9">
    <source>
        <dbReference type="ARBA" id="ARBA00023136"/>
    </source>
</evidence>
<dbReference type="AlphaFoldDB" id="A0A4C2A159"/>
<keyword evidence="14" id="KW-1185">Reference proteome</keyword>
<organism evidence="13 14">
    <name type="scientific">Eumeta variegata</name>
    <name type="common">Bagworm moth</name>
    <name type="synonym">Eumeta japonica</name>
    <dbReference type="NCBI Taxonomy" id="151549"/>
    <lineage>
        <taxon>Eukaryota</taxon>
        <taxon>Metazoa</taxon>
        <taxon>Ecdysozoa</taxon>
        <taxon>Arthropoda</taxon>
        <taxon>Hexapoda</taxon>
        <taxon>Insecta</taxon>
        <taxon>Pterygota</taxon>
        <taxon>Neoptera</taxon>
        <taxon>Endopterygota</taxon>
        <taxon>Lepidoptera</taxon>
        <taxon>Glossata</taxon>
        <taxon>Ditrysia</taxon>
        <taxon>Tineoidea</taxon>
        <taxon>Psychidae</taxon>
        <taxon>Oiketicinae</taxon>
        <taxon>Eumeta</taxon>
    </lineage>
</organism>